<accession>A0ABQ6X7X1</accession>
<keyword evidence="4 7" id="KW-0812">Transmembrane</keyword>
<evidence type="ECO:0000313" key="10">
    <source>
        <dbReference type="Proteomes" id="UP000466130"/>
    </source>
</evidence>
<feature type="transmembrane region" description="Helical" evidence="7">
    <location>
        <begin position="416"/>
        <end position="434"/>
    </location>
</feature>
<dbReference type="EMBL" id="VWRT01000011">
    <property type="protein sequence ID" value="KAE8438108.1"/>
    <property type="molecule type" value="Genomic_DNA"/>
</dbReference>
<dbReference type="RefSeq" id="WP_153843481.1">
    <property type="nucleotide sequence ID" value="NZ_CP048602.1"/>
</dbReference>
<dbReference type="InterPro" id="IPR003706">
    <property type="entry name" value="CstA_N"/>
</dbReference>
<gene>
    <name evidence="9" type="ORF">F1978_11725</name>
</gene>
<keyword evidence="6 7" id="KW-0472">Membrane</keyword>
<evidence type="ECO:0000259" key="8">
    <source>
        <dbReference type="Pfam" id="PF02554"/>
    </source>
</evidence>
<comment type="caution">
    <text evidence="9">The sequence shown here is derived from an EMBL/GenBank/DDBJ whole genome shotgun (WGS) entry which is preliminary data.</text>
</comment>
<evidence type="ECO:0000256" key="4">
    <source>
        <dbReference type="ARBA" id="ARBA00022692"/>
    </source>
</evidence>
<dbReference type="Pfam" id="PF02554">
    <property type="entry name" value="CstA"/>
    <property type="match status" value="2"/>
</dbReference>
<evidence type="ECO:0000256" key="6">
    <source>
        <dbReference type="ARBA" id="ARBA00023136"/>
    </source>
</evidence>
<dbReference type="InterPro" id="IPR051605">
    <property type="entry name" value="CstA"/>
</dbReference>
<evidence type="ECO:0000256" key="5">
    <source>
        <dbReference type="ARBA" id="ARBA00022989"/>
    </source>
</evidence>
<dbReference type="Proteomes" id="UP000466130">
    <property type="component" value="Unassembled WGS sequence"/>
</dbReference>
<feature type="transmembrane region" description="Helical" evidence="7">
    <location>
        <begin position="126"/>
        <end position="150"/>
    </location>
</feature>
<dbReference type="PANTHER" id="PTHR30252:SF4">
    <property type="entry name" value="CARBON STARVATION"/>
    <property type="match status" value="1"/>
</dbReference>
<feature type="transmembrane region" description="Helical" evidence="7">
    <location>
        <begin position="222"/>
        <end position="241"/>
    </location>
</feature>
<sequence length="489" mass="52762">MITFILSIVLLVVGYFTYGKFVERVFVADRKRQTPAFSMRDDIDYVPMNTTRNSLIQLLNIAGVGPIFGPILGALYGPVAFVWIVIGCIFAGAVHDYLTGMISIRNHGAHLPQLAGKFLGKTMKHVVNGFAILLLLLVGTVFVTSPAALLANMTSLSLTLIILAIFAYYLIATLLPIDKVIGRIYPYFGALLLFSAAGIGIGLVVTGAPIPELSFQNMHPDSAPIFPLLFLTISCGALSGFHATQTPIISRTTENETNGRKIFYGMMIAEGVIAMIWAAAAMSLFQGEQSLSDVLAAGGPAAVVSEVSTTMLGAVGGTLAVLGVIVLPITSGDTAFRSARMIIADYLKVEQKPIVKRIVIALPLFVASYALTHMDFTLLWRYFSWANQTTAVIALWTGTMYLVLSRKPYLITSIPAVFMTMATFTYLAYAPIGFNLPLQTSYIVAALGTLVCIALFMKRVRRLSRATFSVDEPVPGALDQDATLATSSR</sequence>
<feature type="transmembrane region" description="Helical" evidence="7">
    <location>
        <begin position="383"/>
        <end position="404"/>
    </location>
</feature>
<evidence type="ECO:0000256" key="1">
    <source>
        <dbReference type="ARBA" id="ARBA00004651"/>
    </source>
</evidence>
<feature type="transmembrane region" description="Helical" evidence="7">
    <location>
        <begin position="156"/>
        <end position="175"/>
    </location>
</feature>
<reference evidence="9 10" key="1">
    <citation type="submission" date="2019-09" db="EMBL/GenBank/DDBJ databases">
        <title>The Halomonas whole genome shotgun (WGS).</title>
        <authorList>
            <person name="Xie Z."/>
        </authorList>
    </citation>
    <scope>NUCLEOTIDE SEQUENCE [LARGE SCALE GENOMIC DNA]</scope>
    <source>
        <strain evidence="9 10">NBT06E8</strain>
    </source>
</reference>
<protein>
    <submittedName>
        <fullName evidence="9">Carbon starvation protein A</fullName>
    </submittedName>
</protein>
<organism evidence="9 10">
    <name type="scientific">Vreelandella piezotolerans</name>
    <dbReference type="NCBI Taxonomy" id="2609667"/>
    <lineage>
        <taxon>Bacteria</taxon>
        <taxon>Pseudomonadati</taxon>
        <taxon>Pseudomonadota</taxon>
        <taxon>Gammaproteobacteria</taxon>
        <taxon>Oceanospirillales</taxon>
        <taxon>Halomonadaceae</taxon>
        <taxon>Vreelandella</taxon>
    </lineage>
</organism>
<keyword evidence="3" id="KW-1003">Cell membrane</keyword>
<dbReference type="PANTHER" id="PTHR30252">
    <property type="entry name" value="INNER MEMBRANE PEPTIDE TRANSPORTER"/>
    <property type="match status" value="1"/>
</dbReference>
<feature type="transmembrane region" description="Helical" evidence="7">
    <location>
        <begin position="75"/>
        <end position="98"/>
    </location>
</feature>
<proteinExistence type="inferred from homology"/>
<keyword evidence="10" id="KW-1185">Reference proteome</keyword>
<keyword evidence="5 7" id="KW-1133">Transmembrane helix</keyword>
<feature type="domain" description="CstA N-terminal" evidence="8">
    <location>
        <begin position="3"/>
        <end position="144"/>
    </location>
</feature>
<feature type="transmembrane region" description="Helical" evidence="7">
    <location>
        <begin position="354"/>
        <end position="371"/>
    </location>
</feature>
<feature type="transmembrane region" description="Helical" evidence="7">
    <location>
        <begin position="187"/>
        <end position="210"/>
    </location>
</feature>
<comment type="subcellular location">
    <subcellularLocation>
        <location evidence="1">Cell membrane</location>
        <topology evidence="1">Multi-pass membrane protein</topology>
    </subcellularLocation>
</comment>
<feature type="transmembrane region" description="Helical" evidence="7">
    <location>
        <begin position="440"/>
        <end position="457"/>
    </location>
</feature>
<evidence type="ECO:0000313" key="9">
    <source>
        <dbReference type="EMBL" id="KAE8438108.1"/>
    </source>
</evidence>
<feature type="domain" description="CstA N-terminal" evidence="8">
    <location>
        <begin position="298"/>
        <end position="425"/>
    </location>
</feature>
<comment type="similarity">
    <text evidence="2">Belongs to the peptide transporter carbon starvation (CstA) (TC 2.A.114) family.</text>
</comment>
<evidence type="ECO:0000256" key="7">
    <source>
        <dbReference type="SAM" id="Phobius"/>
    </source>
</evidence>
<feature type="transmembrane region" description="Helical" evidence="7">
    <location>
        <begin position="262"/>
        <end position="285"/>
    </location>
</feature>
<evidence type="ECO:0000256" key="3">
    <source>
        <dbReference type="ARBA" id="ARBA00022475"/>
    </source>
</evidence>
<evidence type="ECO:0000256" key="2">
    <source>
        <dbReference type="ARBA" id="ARBA00007755"/>
    </source>
</evidence>
<name>A0ABQ6X7X1_9GAMM</name>
<feature type="transmembrane region" description="Helical" evidence="7">
    <location>
        <begin position="311"/>
        <end position="333"/>
    </location>
</feature>